<keyword evidence="3" id="KW-1185">Reference proteome</keyword>
<gene>
    <name evidence="2" type="ORF">DDE18_15005</name>
</gene>
<dbReference type="Proteomes" id="UP000246018">
    <property type="component" value="Unassembled WGS sequence"/>
</dbReference>
<organism evidence="2 3">
    <name type="scientific">Nocardioides gansuensis</name>
    <dbReference type="NCBI Taxonomy" id="2138300"/>
    <lineage>
        <taxon>Bacteria</taxon>
        <taxon>Bacillati</taxon>
        <taxon>Actinomycetota</taxon>
        <taxon>Actinomycetes</taxon>
        <taxon>Propionibacteriales</taxon>
        <taxon>Nocardioidaceae</taxon>
        <taxon>Nocardioides</taxon>
    </lineage>
</organism>
<dbReference type="EMBL" id="QDGZ01000006">
    <property type="protein sequence ID" value="PVG82180.1"/>
    <property type="molecule type" value="Genomic_DNA"/>
</dbReference>
<accession>A0A2T8F919</accession>
<protein>
    <submittedName>
        <fullName evidence="2">Glyoxalase</fullName>
    </submittedName>
</protein>
<dbReference type="Pfam" id="PF00903">
    <property type="entry name" value="Glyoxalase"/>
    <property type="match status" value="1"/>
</dbReference>
<reference evidence="2 3" key="1">
    <citation type="submission" date="2018-04" db="EMBL/GenBank/DDBJ databases">
        <title>Genome of Nocardioides gansuensis WSJ-1.</title>
        <authorList>
            <person name="Wu S."/>
            <person name="Wang G."/>
        </authorList>
    </citation>
    <scope>NUCLEOTIDE SEQUENCE [LARGE SCALE GENOMIC DNA]</scope>
    <source>
        <strain evidence="2 3">WSJ-1</strain>
    </source>
</reference>
<dbReference type="AlphaFoldDB" id="A0A2T8F919"/>
<dbReference type="PROSITE" id="PS51819">
    <property type="entry name" value="VOC"/>
    <property type="match status" value="1"/>
</dbReference>
<evidence type="ECO:0000313" key="3">
    <source>
        <dbReference type="Proteomes" id="UP000246018"/>
    </source>
</evidence>
<name>A0A2T8F919_9ACTN</name>
<dbReference type="InterPro" id="IPR029068">
    <property type="entry name" value="Glyas_Bleomycin-R_OHBP_Dase"/>
</dbReference>
<dbReference type="InterPro" id="IPR004360">
    <property type="entry name" value="Glyas_Fos-R_dOase_dom"/>
</dbReference>
<evidence type="ECO:0000259" key="1">
    <source>
        <dbReference type="PROSITE" id="PS51819"/>
    </source>
</evidence>
<evidence type="ECO:0000313" key="2">
    <source>
        <dbReference type="EMBL" id="PVG82180.1"/>
    </source>
</evidence>
<proteinExistence type="predicted"/>
<dbReference type="SUPFAM" id="SSF54593">
    <property type="entry name" value="Glyoxalase/Bleomycin resistance protein/Dihydroxybiphenyl dioxygenase"/>
    <property type="match status" value="1"/>
</dbReference>
<comment type="caution">
    <text evidence="2">The sequence shown here is derived from an EMBL/GenBank/DDBJ whole genome shotgun (WGS) entry which is preliminary data.</text>
</comment>
<sequence>MRLVVHASDYEQAVHFFRDVLGAPVAEEYASDGGAHVTILDVGRATLELANDAQVELIDRVEVGRRVAPHLRVALEVDDCEASTHDAVEGGAAQIAPPTRTPWDSLNSRLHAPAGIHLTLFQELGQPDG</sequence>
<dbReference type="Gene3D" id="3.10.180.10">
    <property type="entry name" value="2,3-Dihydroxybiphenyl 1,2-Dioxygenase, domain 1"/>
    <property type="match status" value="1"/>
</dbReference>
<feature type="domain" description="VOC" evidence="1">
    <location>
        <begin position="1"/>
        <end position="123"/>
    </location>
</feature>
<dbReference type="OrthoDB" id="956698at2"/>
<dbReference type="InterPro" id="IPR037523">
    <property type="entry name" value="VOC_core"/>
</dbReference>